<dbReference type="UniPathway" id="UPA00109">
    <property type="reaction ID" value="UER00182"/>
</dbReference>
<dbReference type="Pfam" id="PF00365">
    <property type="entry name" value="PFK"/>
    <property type="match status" value="1"/>
</dbReference>
<feature type="domain" description="Phosphofructokinase" evidence="12">
    <location>
        <begin position="5"/>
        <end position="254"/>
    </location>
</feature>
<dbReference type="InterPro" id="IPR000023">
    <property type="entry name" value="Phosphofructokinase_dom"/>
</dbReference>
<evidence type="ECO:0000256" key="3">
    <source>
        <dbReference type="ARBA" id="ARBA00004679"/>
    </source>
</evidence>
<gene>
    <name evidence="13" type="ORF">THIOM_005101</name>
</gene>
<dbReference type="AlphaFoldDB" id="A0A176RU60"/>
<dbReference type="NCBIfam" id="NF002872">
    <property type="entry name" value="PRK03202.1"/>
    <property type="match status" value="1"/>
</dbReference>
<accession>A0A176RU60</accession>
<dbReference type="PANTHER" id="PTHR13697:SF52">
    <property type="entry name" value="ATP-DEPENDENT 6-PHOSPHOFRUCTOKINASE 3"/>
    <property type="match status" value="1"/>
</dbReference>
<keyword evidence="9" id="KW-0460">Magnesium</keyword>
<dbReference type="Gene3D" id="3.40.50.450">
    <property type="match status" value="1"/>
</dbReference>
<dbReference type="GO" id="GO:0006002">
    <property type="term" value="P:fructose 6-phosphate metabolic process"/>
    <property type="evidence" value="ECO:0007669"/>
    <property type="project" value="InterPro"/>
</dbReference>
<keyword evidence="8 13" id="KW-0418">Kinase</keyword>
<evidence type="ECO:0000313" key="13">
    <source>
        <dbReference type="EMBL" id="OAD19271.1"/>
    </source>
</evidence>
<evidence type="ECO:0000256" key="9">
    <source>
        <dbReference type="ARBA" id="ARBA00022842"/>
    </source>
</evidence>
<dbReference type="GO" id="GO:0003872">
    <property type="term" value="F:6-phosphofructokinase activity"/>
    <property type="evidence" value="ECO:0007669"/>
    <property type="project" value="UniProtKB-EC"/>
</dbReference>
<dbReference type="GO" id="GO:0070095">
    <property type="term" value="F:fructose-6-phosphate binding"/>
    <property type="evidence" value="ECO:0007669"/>
    <property type="project" value="TreeGrafter"/>
</dbReference>
<dbReference type="InterPro" id="IPR022953">
    <property type="entry name" value="ATP_PFK"/>
</dbReference>
<evidence type="ECO:0000256" key="5">
    <source>
        <dbReference type="ARBA" id="ARBA00022490"/>
    </source>
</evidence>
<dbReference type="GO" id="GO:0005945">
    <property type="term" value="C:6-phosphofructokinase complex"/>
    <property type="evidence" value="ECO:0007669"/>
    <property type="project" value="TreeGrafter"/>
</dbReference>
<evidence type="ECO:0000256" key="11">
    <source>
        <dbReference type="ARBA" id="ARBA00038478"/>
    </source>
</evidence>
<proteinExistence type="inferred from homology"/>
<dbReference type="PRINTS" id="PR00476">
    <property type="entry name" value="PHFRCTKINASE"/>
</dbReference>
<keyword evidence="14" id="KW-1185">Reference proteome</keyword>
<dbReference type="Proteomes" id="UP000076962">
    <property type="component" value="Unassembled WGS sequence"/>
</dbReference>
<evidence type="ECO:0000256" key="1">
    <source>
        <dbReference type="ARBA" id="ARBA00001946"/>
    </source>
</evidence>
<evidence type="ECO:0000256" key="7">
    <source>
        <dbReference type="ARBA" id="ARBA00022723"/>
    </source>
</evidence>
<comment type="caution">
    <text evidence="13">The sequence shown here is derived from an EMBL/GenBank/DDBJ whole genome shotgun (WGS) entry which is preliminary data.</text>
</comment>
<dbReference type="GO" id="GO:0016208">
    <property type="term" value="F:AMP binding"/>
    <property type="evidence" value="ECO:0007669"/>
    <property type="project" value="TreeGrafter"/>
</dbReference>
<evidence type="ECO:0000256" key="10">
    <source>
        <dbReference type="ARBA" id="ARBA00023152"/>
    </source>
</evidence>
<dbReference type="GO" id="GO:0046872">
    <property type="term" value="F:metal ion binding"/>
    <property type="evidence" value="ECO:0007669"/>
    <property type="project" value="UniProtKB-KW"/>
</dbReference>
<protein>
    <recommendedName>
        <fullName evidence="4">6-phosphofructokinase</fullName>
        <ecNumber evidence="4">2.7.1.11</ecNumber>
    </recommendedName>
</protein>
<reference evidence="13 14" key="1">
    <citation type="submission" date="2016-05" db="EMBL/GenBank/DDBJ databases">
        <title>Single-cell genome of chain-forming Candidatus Thiomargarita nelsonii and comparison to other large sulfur-oxidizing bacteria.</title>
        <authorList>
            <person name="Winkel M."/>
            <person name="Salman V."/>
            <person name="Woyke T."/>
            <person name="Schulz-Vogt H."/>
            <person name="Richter M."/>
            <person name="Flood B."/>
            <person name="Bailey J."/>
            <person name="Amann R."/>
            <person name="Mussmann M."/>
        </authorList>
    </citation>
    <scope>NUCLEOTIDE SEQUENCE [LARGE SCALE GENOMIC DNA]</scope>
    <source>
        <strain evidence="13 14">THI036</strain>
    </source>
</reference>
<keyword evidence="5" id="KW-0963">Cytoplasm</keyword>
<evidence type="ECO:0000256" key="6">
    <source>
        <dbReference type="ARBA" id="ARBA00022679"/>
    </source>
</evidence>
<comment type="subcellular location">
    <subcellularLocation>
        <location evidence="2">Cytoplasm</location>
    </subcellularLocation>
</comment>
<organism evidence="13 14">
    <name type="scientific">Candidatus Thiomargarita nelsonii</name>
    <dbReference type="NCBI Taxonomy" id="1003181"/>
    <lineage>
        <taxon>Bacteria</taxon>
        <taxon>Pseudomonadati</taxon>
        <taxon>Pseudomonadota</taxon>
        <taxon>Gammaproteobacteria</taxon>
        <taxon>Thiotrichales</taxon>
        <taxon>Thiotrichaceae</taxon>
        <taxon>Thiomargarita</taxon>
    </lineage>
</organism>
<feature type="non-terminal residue" evidence="13">
    <location>
        <position position="260"/>
    </location>
</feature>
<keyword evidence="6" id="KW-0808">Transferase</keyword>
<keyword evidence="7" id="KW-0479">Metal-binding</keyword>
<evidence type="ECO:0000256" key="2">
    <source>
        <dbReference type="ARBA" id="ARBA00004496"/>
    </source>
</evidence>
<dbReference type="GO" id="GO:0042802">
    <property type="term" value="F:identical protein binding"/>
    <property type="evidence" value="ECO:0007669"/>
    <property type="project" value="TreeGrafter"/>
</dbReference>
<comment type="similarity">
    <text evidence="11">Belongs to the phosphofructokinase type A (PFKA) family.</text>
</comment>
<evidence type="ECO:0000259" key="12">
    <source>
        <dbReference type="Pfam" id="PF00365"/>
    </source>
</evidence>
<name>A0A176RU60_9GAMM</name>
<evidence type="ECO:0000313" key="14">
    <source>
        <dbReference type="Proteomes" id="UP000076962"/>
    </source>
</evidence>
<comment type="cofactor">
    <cofactor evidence="1">
        <name>Mg(2+)</name>
        <dbReference type="ChEBI" id="CHEBI:18420"/>
    </cofactor>
</comment>
<dbReference type="InterPro" id="IPR035966">
    <property type="entry name" value="PKF_sf"/>
</dbReference>
<evidence type="ECO:0000256" key="8">
    <source>
        <dbReference type="ARBA" id="ARBA00022777"/>
    </source>
</evidence>
<comment type="pathway">
    <text evidence="3">Carbohydrate degradation; glycolysis; D-glyceraldehyde 3-phosphate and glycerone phosphate from D-glucose: step 3/4.</text>
</comment>
<dbReference type="GO" id="GO:0030388">
    <property type="term" value="P:fructose 1,6-bisphosphate metabolic process"/>
    <property type="evidence" value="ECO:0007669"/>
    <property type="project" value="TreeGrafter"/>
</dbReference>
<keyword evidence="10" id="KW-0324">Glycolysis</keyword>
<dbReference type="PANTHER" id="PTHR13697">
    <property type="entry name" value="PHOSPHOFRUCTOKINASE"/>
    <property type="match status" value="1"/>
</dbReference>
<evidence type="ECO:0000256" key="4">
    <source>
        <dbReference type="ARBA" id="ARBA00012055"/>
    </source>
</evidence>
<dbReference type="FunFam" id="3.40.50.460:FF:000002">
    <property type="entry name" value="ATP-dependent 6-phosphofructokinase"/>
    <property type="match status" value="1"/>
</dbReference>
<dbReference type="GO" id="GO:0061621">
    <property type="term" value="P:canonical glycolysis"/>
    <property type="evidence" value="ECO:0007669"/>
    <property type="project" value="TreeGrafter"/>
</dbReference>
<sequence length="260" mass="27473">MAKSVGILTAGGDSPGLNAAIRAIGKMAMSSSGIQVIGFRDGYRGLMENRTMRLDGAAVSGILTLGGTLLGTSRDKPHRMPVGGKMLDMTDTMVDTYHKNHLDVLVCIGGGGTHKNAYRLLQKDLNIITLPKTIDNDLAMTDTTIGFDTAMGIATEAIDRLHSTAHSHHRIVVVGIMGHNAGWLALGSGIAGGANVILIPEMPYDIQVVADAIRQRSRHGKNFSIVAVAEGAMSKEDAAVMQTALQTKETAETKAEKKDA</sequence>
<dbReference type="GO" id="GO:0048029">
    <property type="term" value="F:monosaccharide binding"/>
    <property type="evidence" value="ECO:0007669"/>
    <property type="project" value="TreeGrafter"/>
</dbReference>
<dbReference type="Gene3D" id="3.40.50.460">
    <property type="entry name" value="Phosphofructokinase domain"/>
    <property type="match status" value="1"/>
</dbReference>
<dbReference type="SUPFAM" id="SSF53784">
    <property type="entry name" value="Phosphofructokinase"/>
    <property type="match status" value="1"/>
</dbReference>
<dbReference type="EC" id="2.7.1.11" evidence="4"/>
<dbReference type="GO" id="GO:0005524">
    <property type="term" value="F:ATP binding"/>
    <property type="evidence" value="ECO:0007669"/>
    <property type="project" value="TreeGrafter"/>
</dbReference>
<dbReference type="EMBL" id="LUTY01002869">
    <property type="protein sequence ID" value="OAD19271.1"/>
    <property type="molecule type" value="Genomic_DNA"/>
</dbReference>